<gene>
    <name evidence="1" type="ORF">HPB50_001013</name>
</gene>
<keyword evidence="2" id="KW-1185">Reference proteome</keyword>
<comment type="caution">
    <text evidence="1">The sequence shown here is derived from an EMBL/GenBank/DDBJ whole genome shotgun (WGS) entry which is preliminary data.</text>
</comment>
<dbReference type="Proteomes" id="UP000821845">
    <property type="component" value="Chromosome 7"/>
</dbReference>
<evidence type="ECO:0000313" key="2">
    <source>
        <dbReference type="Proteomes" id="UP000821845"/>
    </source>
</evidence>
<evidence type="ECO:0000313" key="1">
    <source>
        <dbReference type="EMBL" id="KAH6925101.1"/>
    </source>
</evidence>
<dbReference type="EMBL" id="CM023487">
    <property type="protein sequence ID" value="KAH6925101.1"/>
    <property type="molecule type" value="Genomic_DNA"/>
</dbReference>
<proteinExistence type="predicted"/>
<accession>A0ACB7RTV3</accession>
<name>A0ACB7RTV3_HYAAI</name>
<sequence length="148" mass="16084">MRPLAVVARPIVEQLVQLPGPGYGATVDKELMSRSFMSNKSLPPPLPCPPPPAPPEVVPPFSQFSCSAVAVSVVSTQKRFYRAVIHEEPPLPPRVMSLDTATNTASCVCIAEGLMHEGTIEIQPAIFFIADAHDVRSNGRSLRFGFRF</sequence>
<protein>
    <submittedName>
        <fullName evidence="1">Uncharacterized protein</fullName>
    </submittedName>
</protein>
<reference evidence="1" key="1">
    <citation type="submission" date="2020-05" db="EMBL/GenBank/DDBJ databases">
        <title>Large-scale comparative analyses of tick genomes elucidate their genetic diversity and vector capacities.</title>
        <authorList>
            <person name="Jia N."/>
            <person name="Wang J."/>
            <person name="Shi W."/>
            <person name="Du L."/>
            <person name="Sun Y."/>
            <person name="Zhan W."/>
            <person name="Jiang J."/>
            <person name="Wang Q."/>
            <person name="Zhang B."/>
            <person name="Ji P."/>
            <person name="Sakyi L.B."/>
            <person name="Cui X."/>
            <person name="Yuan T."/>
            <person name="Jiang B."/>
            <person name="Yang W."/>
            <person name="Lam T.T.-Y."/>
            <person name="Chang Q."/>
            <person name="Ding S."/>
            <person name="Wang X."/>
            <person name="Zhu J."/>
            <person name="Ruan X."/>
            <person name="Zhao L."/>
            <person name="Wei J."/>
            <person name="Que T."/>
            <person name="Du C."/>
            <person name="Cheng J."/>
            <person name="Dai P."/>
            <person name="Han X."/>
            <person name="Huang E."/>
            <person name="Gao Y."/>
            <person name="Liu J."/>
            <person name="Shao H."/>
            <person name="Ye R."/>
            <person name="Li L."/>
            <person name="Wei W."/>
            <person name="Wang X."/>
            <person name="Wang C."/>
            <person name="Yang T."/>
            <person name="Huo Q."/>
            <person name="Li W."/>
            <person name="Guo W."/>
            <person name="Chen H."/>
            <person name="Zhou L."/>
            <person name="Ni X."/>
            <person name="Tian J."/>
            <person name="Zhou Y."/>
            <person name="Sheng Y."/>
            <person name="Liu T."/>
            <person name="Pan Y."/>
            <person name="Xia L."/>
            <person name="Li J."/>
            <person name="Zhao F."/>
            <person name="Cao W."/>
        </authorList>
    </citation>
    <scope>NUCLEOTIDE SEQUENCE</scope>
    <source>
        <strain evidence="1">Hyas-2018</strain>
    </source>
</reference>
<organism evidence="1 2">
    <name type="scientific">Hyalomma asiaticum</name>
    <name type="common">Tick</name>
    <dbReference type="NCBI Taxonomy" id="266040"/>
    <lineage>
        <taxon>Eukaryota</taxon>
        <taxon>Metazoa</taxon>
        <taxon>Ecdysozoa</taxon>
        <taxon>Arthropoda</taxon>
        <taxon>Chelicerata</taxon>
        <taxon>Arachnida</taxon>
        <taxon>Acari</taxon>
        <taxon>Parasitiformes</taxon>
        <taxon>Ixodida</taxon>
        <taxon>Ixodoidea</taxon>
        <taxon>Ixodidae</taxon>
        <taxon>Hyalomminae</taxon>
        <taxon>Hyalomma</taxon>
    </lineage>
</organism>